<dbReference type="EMBL" id="JAKLTN010000002">
    <property type="protein sequence ID" value="MCG2577920.1"/>
    <property type="molecule type" value="Genomic_DNA"/>
</dbReference>
<proteinExistence type="predicted"/>
<evidence type="ECO:0000313" key="3">
    <source>
        <dbReference type="Proteomes" id="UP001165384"/>
    </source>
</evidence>
<comment type="caution">
    <text evidence="2">The sequence shown here is derived from an EMBL/GenBank/DDBJ whole genome shotgun (WGS) entry which is preliminary data.</text>
</comment>
<dbReference type="Proteomes" id="UP001165384">
    <property type="component" value="Unassembled WGS sequence"/>
</dbReference>
<name>A0ABS9K456_9RHOO</name>
<evidence type="ECO:0000256" key="1">
    <source>
        <dbReference type="SAM" id="MobiDB-lite"/>
    </source>
</evidence>
<feature type="region of interest" description="Disordered" evidence="1">
    <location>
        <begin position="1"/>
        <end position="32"/>
    </location>
</feature>
<accession>A0ABS9K456</accession>
<protein>
    <submittedName>
        <fullName evidence="2">Uncharacterized protein</fullName>
    </submittedName>
</protein>
<sequence length="87" mass="9716">MAHLLQRSGFKPHSGGIHASPDFPDSRHHGHPAGRRFFRPHYILNLYDNIQRLKLDVDKIAALHGLRVVTLNDLQAAIGLANYATAK</sequence>
<keyword evidence="3" id="KW-1185">Reference proteome</keyword>
<gene>
    <name evidence="2" type="ORF">LZ012_13065</name>
</gene>
<evidence type="ECO:0000313" key="2">
    <source>
        <dbReference type="EMBL" id="MCG2577920.1"/>
    </source>
</evidence>
<reference evidence="2" key="1">
    <citation type="submission" date="2022-01" db="EMBL/GenBank/DDBJ databases">
        <authorList>
            <person name="Jo J.-H."/>
            <person name="Im W.-T."/>
        </authorList>
    </citation>
    <scope>NUCLEOTIDE SEQUENCE</scope>
    <source>
        <strain evidence="2">XY25</strain>
    </source>
</reference>
<organism evidence="2 3">
    <name type="scientific">Dechloromonas hankyongensis</name>
    <dbReference type="NCBI Taxonomy" id="2908002"/>
    <lineage>
        <taxon>Bacteria</taxon>
        <taxon>Pseudomonadati</taxon>
        <taxon>Pseudomonadota</taxon>
        <taxon>Betaproteobacteria</taxon>
        <taxon>Rhodocyclales</taxon>
        <taxon>Azonexaceae</taxon>
        <taxon>Dechloromonas</taxon>
    </lineage>
</organism>
<dbReference type="RefSeq" id="WP_275711249.1">
    <property type="nucleotide sequence ID" value="NZ_JAKLTN010000002.1"/>
</dbReference>